<dbReference type="Proteomes" id="UP000230027">
    <property type="component" value="Unassembled WGS sequence"/>
</dbReference>
<feature type="region of interest" description="Disordered" evidence="6">
    <location>
        <begin position="1"/>
        <end position="61"/>
    </location>
</feature>
<dbReference type="PANTHER" id="PTHR47959">
    <property type="entry name" value="ATP-DEPENDENT RNA HELICASE RHLE-RELATED"/>
    <property type="match status" value="1"/>
</dbReference>
<evidence type="ECO:0000259" key="8">
    <source>
        <dbReference type="PROSITE" id="PS51194"/>
    </source>
</evidence>
<keyword evidence="2" id="KW-0378">Hydrolase</keyword>
<dbReference type="Pfam" id="PF00271">
    <property type="entry name" value="Helicase_C"/>
    <property type="match status" value="1"/>
</dbReference>
<dbReference type="InterPro" id="IPR027417">
    <property type="entry name" value="P-loop_NTPase"/>
</dbReference>
<evidence type="ECO:0000256" key="2">
    <source>
        <dbReference type="ARBA" id="ARBA00022801"/>
    </source>
</evidence>
<organism evidence="9 10">
    <name type="scientific">Candidatus Roizmanbacteria bacterium CG_4_10_14_0_2_um_filter_36_9</name>
    <dbReference type="NCBI Taxonomy" id="1974823"/>
    <lineage>
        <taxon>Bacteria</taxon>
        <taxon>Candidatus Roizmaniibacteriota</taxon>
    </lineage>
</organism>
<evidence type="ECO:0000256" key="3">
    <source>
        <dbReference type="ARBA" id="ARBA00022806"/>
    </source>
</evidence>
<dbReference type="SMART" id="SM00487">
    <property type="entry name" value="DEXDc"/>
    <property type="match status" value="1"/>
</dbReference>
<reference evidence="10" key="1">
    <citation type="submission" date="2017-09" db="EMBL/GenBank/DDBJ databases">
        <title>Depth-based differentiation of microbial function through sediment-hosted aquifers and enrichment of novel symbionts in the deep terrestrial subsurface.</title>
        <authorList>
            <person name="Probst A.J."/>
            <person name="Ladd B."/>
            <person name="Jarett J.K."/>
            <person name="Geller-Mcgrath D.E."/>
            <person name="Sieber C.M.K."/>
            <person name="Emerson J.B."/>
            <person name="Anantharaman K."/>
            <person name="Thomas B.C."/>
            <person name="Malmstrom R."/>
            <person name="Stieglmeier M."/>
            <person name="Klingl A."/>
            <person name="Woyke T."/>
            <person name="Ryan C.M."/>
            <person name="Banfield J.F."/>
        </authorList>
    </citation>
    <scope>NUCLEOTIDE SEQUENCE [LARGE SCALE GENOMIC DNA]</scope>
</reference>
<dbReference type="PANTHER" id="PTHR47959:SF13">
    <property type="entry name" value="ATP-DEPENDENT RNA HELICASE RHLE"/>
    <property type="match status" value="1"/>
</dbReference>
<dbReference type="SUPFAM" id="SSF52540">
    <property type="entry name" value="P-loop containing nucleoside triphosphate hydrolases"/>
    <property type="match status" value="1"/>
</dbReference>
<dbReference type="PROSITE" id="PS51194">
    <property type="entry name" value="HELICASE_CTER"/>
    <property type="match status" value="1"/>
</dbReference>
<dbReference type="InterPro" id="IPR044742">
    <property type="entry name" value="DEAD/DEAH_RhlB"/>
</dbReference>
<dbReference type="CDD" id="cd00268">
    <property type="entry name" value="DEADc"/>
    <property type="match status" value="1"/>
</dbReference>
<feature type="domain" description="Helicase C-terminal" evidence="8">
    <location>
        <begin position="296"/>
        <end position="427"/>
    </location>
</feature>
<dbReference type="GO" id="GO:0003724">
    <property type="term" value="F:RNA helicase activity"/>
    <property type="evidence" value="ECO:0007669"/>
    <property type="project" value="TreeGrafter"/>
</dbReference>
<feature type="compositionally biased region" description="Polar residues" evidence="6">
    <location>
        <begin position="1"/>
        <end position="12"/>
    </location>
</feature>
<comment type="similarity">
    <text evidence="5">Belongs to the DEAD box helicase family.</text>
</comment>
<protein>
    <recommendedName>
        <fullName evidence="11">ATP-dependent helicase</fullName>
    </recommendedName>
</protein>
<gene>
    <name evidence="9" type="ORF">COY14_02365</name>
</gene>
<evidence type="ECO:0000256" key="4">
    <source>
        <dbReference type="ARBA" id="ARBA00022840"/>
    </source>
</evidence>
<evidence type="ECO:0000256" key="1">
    <source>
        <dbReference type="ARBA" id="ARBA00022741"/>
    </source>
</evidence>
<evidence type="ECO:0008006" key="11">
    <source>
        <dbReference type="Google" id="ProtNLM"/>
    </source>
</evidence>
<dbReference type="SMART" id="SM00490">
    <property type="entry name" value="HELICc"/>
    <property type="match status" value="1"/>
</dbReference>
<evidence type="ECO:0000256" key="5">
    <source>
        <dbReference type="ARBA" id="ARBA00038437"/>
    </source>
</evidence>
<feature type="domain" description="Helicase ATP-binding" evidence="7">
    <location>
        <begin position="117"/>
        <end position="286"/>
    </location>
</feature>
<dbReference type="InterPro" id="IPR001650">
    <property type="entry name" value="Helicase_C-like"/>
</dbReference>
<accession>A0A2M7U477</accession>
<keyword evidence="3" id="KW-0347">Helicase</keyword>
<keyword evidence="1" id="KW-0547">Nucleotide-binding</keyword>
<sequence>MQNYRRSSSGGYKSNGNRSSSPNRSRSYGSSSFNRSRNSSRSFGGQRSNGGGRRFGGGRGRARALDPRMFVKKAENIEVNAYIPTHKFVDFELSKTVQKNVIARGFEYPTAIQDQSISPILEGRDLVGVADTGTGKTAAFLLPLITKISNDRFQKVLIITPTRELAAQIQDELKMFSLGIGIHSTLCIGGASLSMQSRQLSRRPQFVIGTPGRIQDLQERRRLNLADYQNVVLDEVDRMLDMGFINDIKKIIAFLPQKRQSLFFSATLPESTKVIMQAFLNNHVTVSVKTSATSQNVDQDVVNLRGRNKLEVLHDMLNLEEFKKVLIFGRTKFGVNKLERELRDRGFAVESIHGNRSQAQRTRALDKLKKDHVKILLATDVVSRGIDIDDITHVINFDPPETYEDYIHRIGRTGRAGKKGVALTFVN</sequence>
<dbReference type="CDD" id="cd18787">
    <property type="entry name" value="SF2_C_DEAD"/>
    <property type="match status" value="1"/>
</dbReference>
<dbReference type="InterPro" id="IPR014001">
    <property type="entry name" value="Helicase_ATP-bd"/>
</dbReference>
<dbReference type="GO" id="GO:0005829">
    <property type="term" value="C:cytosol"/>
    <property type="evidence" value="ECO:0007669"/>
    <property type="project" value="TreeGrafter"/>
</dbReference>
<dbReference type="GO" id="GO:0003676">
    <property type="term" value="F:nucleic acid binding"/>
    <property type="evidence" value="ECO:0007669"/>
    <property type="project" value="InterPro"/>
</dbReference>
<dbReference type="PROSITE" id="PS51192">
    <property type="entry name" value="HELICASE_ATP_BIND_1"/>
    <property type="match status" value="1"/>
</dbReference>
<dbReference type="InterPro" id="IPR011545">
    <property type="entry name" value="DEAD/DEAH_box_helicase_dom"/>
</dbReference>
<dbReference type="InterPro" id="IPR050079">
    <property type="entry name" value="DEAD_box_RNA_helicase"/>
</dbReference>
<evidence type="ECO:0000256" key="6">
    <source>
        <dbReference type="SAM" id="MobiDB-lite"/>
    </source>
</evidence>
<keyword evidence="4" id="KW-0067">ATP-binding</keyword>
<feature type="compositionally biased region" description="Gly residues" evidence="6">
    <location>
        <begin position="47"/>
        <end position="59"/>
    </location>
</feature>
<dbReference type="Gene3D" id="3.40.50.300">
    <property type="entry name" value="P-loop containing nucleotide triphosphate hydrolases"/>
    <property type="match status" value="2"/>
</dbReference>
<dbReference type="EMBL" id="PFOD01000049">
    <property type="protein sequence ID" value="PIZ65436.1"/>
    <property type="molecule type" value="Genomic_DNA"/>
</dbReference>
<proteinExistence type="inferred from homology"/>
<dbReference type="AlphaFoldDB" id="A0A2M7U477"/>
<evidence type="ECO:0000259" key="7">
    <source>
        <dbReference type="PROSITE" id="PS51192"/>
    </source>
</evidence>
<feature type="compositionally biased region" description="Low complexity" evidence="6">
    <location>
        <begin position="14"/>
        <end position="46"/>
    </location>
</feature>
<comment type="caution">
    <text evidence="9">The sequence shown here is derived from an EMBL/GenBank/DDBJ whole genome shotgun (WGS) entry which is preliminary data.</text>
</comment>
<evidence type="ECO:0000313" key="10">
    <source>
        <dbReference type="Proteomes" id="UP000230027"/>
    </source>
</evidence>
<dbReference type="GO" id="GO:0005524">
    <property type="term" value="F:ATP binding"/>
    <property type="evidence" value="ECO:0007669"/>
    <property type="project" value="UniProtKB-KW"/>
</dbReference>
<evidence type="ECO:0000313" key="9">
    <source>
        <dbReference type="EMBL" id="PIZ65436.1"/>
    </source>
</evidence>
<name>A0A2M7U477_9BACT</name>
<dbReference type="Pfam" id="PF00270">
    <property type="entry name" value="DEAD"/>
    <property type="match status" value="1"/>
</dbReference>
<dbReference type="GO" id="GO:0016787">
    <property type="term" value="F:hydrolase activity"/>
    <property type="evidence" value="ECO:0007669"/>
    <property type="project" value="UniProtKB-KW"/>
</dbReference>